<dbReference type="Proteomes" id="UP000094112">
    <property type="component" value="Unassembled WGS sequence"/>
</dbReference>
<dbReference type="InterPro" id="IPR050358">
    <property type="entry name" value="RSE1/DDB1/CFT1"/>
</dbReference>
<dbReference type="Gene3D" id="2.130.10.10">
    <property type="entry name" value="YVTN repeat-like/Quinoprotein amine dehydrogenase"/>
    <property type="match status" value="2"/>
</dbReference>
<evidence type="ECO:0000259" key="1">
    <source>
        <dbReference type="Pfam" id="PF03178"/>
    </source>
</evidence>
<dbReference type="GeneID" id="30202414"/>
<evidence type="ECO:0000313" key="2">
    <source>
        <dbReference type="EMBL" id="ODQ57734.1"/>
    </source>
</evidence>
<dbReference type="AlphaFoldDB" id="A0A1E3NX67"/>
<feature type="domain" description="RSE1/DDB1/CPSF1 C-terminal" evidence="1">
    <location>
        <begin position="759"/>
        <end position="1114"/>
    </location>
</feature>
<dbReference type="EMBL" id="KV454213">
    <property type="protein sequence ID" value="ODQ57734.1"/>
    <property type="molecule type" value="Genomic_DNA"/>
</dbReference>
<name>A0A1E3NX67_WICAA</name>
<keyword evidence="3" id="KW-1185">Reference proteome</keyword>
<dbReference type="GO" id="GO:0003676">
    <property type="term" value="F:nucleic acid binding"/>
    <property type="evidence" value="ECO:0007669"/>
    <property type="project" value="InterPro"/>
</dbReference>
<dbReference type="InterPro" id="IPR015943">
    <property type="entry name" value="WD40/YVTN_repeat-like_dom_sf"/>
</dbReference>
<protein>
    <recommendedName>
        <fullName evidence="1">RSE1/DDB1/CPSF1 C-terminal domain-containing protein</fullName>
    </recommendedName>
</protein>
<organism evidence="2 3">
    <name type="scientific">Wickerhamomyces anomalus (strain ATCC 58044 / CBS 1984 / NCYC 433 / NRRL Y-366-8)</name>
    <name type="common">Yeast</name>
    <name type="synonym">Hansenula anomala</name>
    <dbReference type="NCBI Taxonomy" id="683960"/>
    <lineage>
        <taxon>Eukaryota</taxon>
        <taxon>Fungi</taxon>
        <taxon>Dikarya</taxon>
        <taxon>Ascomycota</taxon>
        <taxon>Saccharomycotina</taxon>
        <taxon>Saccharomycetes</taxon>
        <taxon>Phaffomycetales</taxon>
        <taxon>Wickerhamomycetaceae</taxon>
        <taxon>Wickerhamomyces</taxon>
    </lineage>
</organism>
<dbReference type="GO" id="GO:0005634">
    <property type="term" value="C:nucleus"/>
    <property type="evidence" value="ECO:0007669"/>
    <property type="project" value="InterPro"/>
</dbReference>
<proteinExistence type="predicted"/>
<dbReference type="RefSeq" id="XP_019036941.1">
    <property type="nucleotide sequence ID" value="XM_019185168.1"/>
</dbReference>
<dbReference type="GO" id="GO:0006397">
    <property type="term" value="P:mRNA processing"/>
    <property type="evidence" value="ECO:0007669"/>
    <property type="project" value="UniProtKB-KW"/>
</dbReference>
<gene>
    <name evidence="2" type="ORF">WICANDRAFT_81062</name>
</gene>
<dbReference type="PANTHER" id="PTHR10644">
    <property type="entry name" value="DNA REPAIR/RNA PROCESSING CPSF FAMILY"/>
    <property type="match status" value="1"/>
</dbReference>
<dbReference type="OrthoDB" id="4063069at2759"/>
<sequence length="1130" mass="126825">MSFVLNTLIAPNDIVGIVYAKLVGNTEFLVVGKSSCIEIYSLQGDQLKLERAIDLYDNVSDITTIKLFKSQNVFLVVTTGSSKVFVIGFETLQKEVLLEVFDLNTDGHDGTFSIQSNTLVVNQRDSLVGYFTLEGMAWFHEIDERISEMELQEFIQLKKKKKKSLFKKPLVMSFPKNGREARTPMIVEKLSTYDDGDEPFILVLYRDDLFNYYLKTFIKKENSLLFLSNLQLEEEIKPILLSSTIGCFVFGKSGIYLKTAPYYNAVSLSTVLDAVEDTSLVIDHNHSKQCCLKKMLPKGHSWNTTAAVFFEGSDSGSIKLVFMSNTNELFVSELQTDLDPIKGELVINCWKVDKYAGDLDSSKIITQMCSDVFALHGPTSFRVIRLDIKRKSFKDLDRKKYISPILDFNISGTALPKIQVCGGSGLGSGYINTEFKGYNAKLSKIGRKLPIETGVLNLWIFDDHFVFNLFDAVRIFKLDQTGFTEVDDFHGLKEVDGNLLDLSLFHNELLIVTERGVFINGKTRFNSDISLGHVDKTGNITFVSGNTLIHKNDKHLISDDASTIYALKLNKETHIMVGNWDGSVLLFVNGKKKILRKSLFAVNSVLIKKIGNSVCYITGDASGTIGISVGTSTVDLNIGDAPVTLVDYTEFSFLAYNAENVVKIELDEIGNIVNRGYLNIGAPYFIKYHSIDQKLICFENGYLKEIVVSNNELSILTNETSFPKLVRRAVKFKNFLHLSLFALTGFSYDKVKGREVWNSELHVIDNNNFETKFVHKFDPGIEITDVVNTQYHKELIDTYEEENIGLGMENVLSQCFVVSCAYGSQDEHGPPLMLFSIDELGHLQYQCSCPNINVTFQSLTNHANRMIIASGDSVIAYKIEYSIADSKFSLKRVSDSYRTRYFTSHIESVGPDIIVGDLLKGISRLEMKVKKDIVGDDDSIFKFEESSKEMENIHFLTALETFENTVVTADSLKNIKVHYLSEDSSIVVSQFNIDDQINVIRKIGNNSLNRETFSQLFNGNIEVNGLEDIVNLFVLGSVNGGFYILSLITASDVNTILEKSQETIVRELKPILSTEQDEETKLASFIAFKSVKGSKKCYDKAPFGFIDGDLIKRYDKGLGGEIISSKCVLL</sequence>
<reference evidence="2 3" key="1">
    <citation type="journal article" date="2016" name="Proc. Natl. Acad. Sci. U.S.A.">
        <title>Comparative genomics of biotechnologically important yeasts.</title>
        <authorList>
            <person name="Riley R."/>
            <person name="Haridas S."/>
            <person name="Wolfe K.H."/>
            <person name="Lopes M.R."/>
            <person name="Hittinger C.T."/>
            <person name="Goeker M."/>
            <person name="Salamov A.A."/>
            <person name="Wisecaver J.H."/>
            <person name="Long T.M."/>
            <person name="Calvey C.H."/>
            <person name="Aerts A.L."/>
            <person name="Barry K.W."/>
            <person name="Choi C."/>
            <person name="Clum A."/>
            <person name="Coughlan A.Y."/>
            <person name="Deshpande S."/>
            <person name="Douglass A.P."/>
            <person name="Hanson S.J."/>
            <person name="Klenk H.-P."/>
            <person name="LaButti K.M."/>
            <person name="Lapidus A."/>
            <person name="Lindquist E.A."/>
            <person name="Lipzen A.M."/>
            <person name="Meier-Kolthoff J.P."/>
            <person name="Ohm R.A."/>
            <person name="Otillar R.P."/>
            <person name="Pangilinan J.L."/>
            <person name="Peng Y."/>
            <person name="Rokas A."/>
            <person name="Rosa C.A."/>
            <person name="Scheuner C."/>
            <person name="Sibirny A.A."/>
            <person name="Slot J.C."/>
            <person name="Stielow J.B."/>
            <person name="Sun H."/>
            <person name="Kurtzman C.P."/>
            <person name="Blackwell M."/>
            <person name="Grigoriev I.V."/>
            <person name="Jeffries T.W."/>
        </authorList>
    </citation>
    <scope>NUCLEOTIDE SEQUENCE [LARGE SCALE GENOMIC DNA]</scope>
    <source>
        <strain evidence="3">ATCC 58044 / CBS 1984 / NCYC 433 / NRRL Y-366-8</strain>
    </source>
</reference>
<dbReference type="Pfam" id="PF03178">
    <property type="entry name" value="CPSF_A"/>
    <property type="match status" value="1"/>
</dbReference>
<evidence type="ECO:0000313" key="3">
    <source>
        <dbReference type="Proteomes" id="UP000094112"/>
    </source>
</evidence>
<accession>A0A1E3NX67</accession>
<dbReference type="InterPro" id="IPR004871">
    <property type="entry name" value="RSE1/DDB1/CPSF1_C"/>
</dbReference>